<feature type="transmembrane region" description="Helical" evidence="1">
    <location>
        <begin position="68"/>
        <end position="91"/>
    </location>
</feature>
<reference evidence="2" key="1">
    <citation type="submission" date="2022-11" db="EMBL/GenBank/DDBJ databases">
        <title>Identification and genomic analyses of a novel endophytic actinobacterium Streptomyces endophytica sp. nov. with potential for biocontrol of Yam anthracnose.</title>
        <authorList>
            <person name="Huang X."/>
        </authorList>
    </citation>
    <scope>NUCLEOTIDE SEQUENCE</scope>
    <source>
        <strain evidence="2">HNM0140</strain>
    </source>
</reference>
<organism evidence="2 3">
    <name type="scientific">Streptomyces endophytica</name>
    <dbReference type="NCBI Taxonomy" id="2991496"/>
    <lineage>
        <taxon>Bacteria</taxon>
        <taxon>Bacillati</taxon>
        <taxon>Actinomycetota</taxon>
        <taxon>Actinomycetes</taxon>
        <taxon>Kitasatosporales</taxon>
        <taxon>Streptomycetaceae</taxon>
        <taxon>Streptomyces</taxon>
    </lineage>
</organism>
<dbReference type="Proteomes" id="UP001164959">
    <property type="component" value="Chromosome"/>
</dbReference>
<keyword evidence="1" id="KW-0812">Transmembrane</keyword>
<keyword evidence="1" id="KW-0472">Membrane</keyword>
<sequence length="117" mass="12941">MGKKCVKDTSSGWDALTDFPGMIVDAITSFLGLLIEQVMKPVREFLADTLLATPDVTKHADVKRLWAAMLKITFGVYVLFVTAGGVTVMGYETVQTRYALKQILPRLLLGWSRPPLP</sequence>
<gene>
    <name evidence="2" type="ORF">OJ254_28240</name>
</gene>
<dbReference type="EMBL" id="CP110636">
    <property type="protein sequence ID" value="UZJ33452.1"/>
    <property type="molecule type" value="Genomic_DNA"/>
</dbReference>
<evidence type="ECO:0000313" key="3">
    <source>
        <dbReference type="Proteomes" id="UP001164959"/>
    </source>
</evidence>
<name>A0ABY6PIU4_9ACTN</name>
<keyword evidence="3" id="KW-1185">Reference proteome</keyword>
<evidence type="ECO:0000256" key="1">
    <source>
        <dbReference type="SAM" id="Phobius"/>
    </source>
</evidence>
<evidence type="ECO:0000313" key="2">
    <source>
        <dbReference type="EMBL" id="UZJ33452.1"/>
    </source>
</evidence>
<accession>A0ABY6PIU4</accession>
<proteinExistence type="predicted"/>
<protein>
    <submittedName>
        <fullName evidence="2">Uncharacterized protein</fullName>
    </submittedName>
</protein>
<keyword evidence="1" id="KW-1133">Transmembrane helix</keyword>
<dbReference type="RefSeq" id="WP_265364629.1">
    <property type="nucleotide sequence ID" value="NZ_CP110636.1"/>
</dbReference>